<dbReference type="PANTHER" id="PTHR31140">
    <property type="entry name" value="B3 DOMAIN-CONTAINING TRANSCRIPTION FACTOR ABI3"/>
    <property type="match status" value="1"/>
</dbReference>
<keyword evidence="3" id="KW-0238">DNA-binding</keyword>
<evidence type="ECO:0000256" key="2">
    <source>
        <dbReference type="ARBA" id="ARBA00023015"/>
    </source>
</evidence>
<dbReference type="Pfam" id="PF02362">
    <property type="entry name" value="B3"/>
    <property type="match status" value="1"/>
</dbReference>
<dbReference type="PANTHER" id="PTHR31140:SF1">
    <property type="entry name" value="AP2_ERF AND B3 DOMAIN-CONTAINING TRANSCRIPTION REPRESSOR RAV2"/>
    <property type="match status" value="1"/>
</dbReference>
<evidence type="ECO:0000256" key="5">
    <source>
        <dbReference type="ARBA" id="ARBA00023242"/>
    </source>
</evidence>
<evidence type="ECO:0000256" key="3">
    <source>
        <dbReference type="ARBA" id="ARBA00023125"/>
    </source>
</evidence>
<evidence type="ECO:0000259" key="7">
    <source>
        <dbReference type="PROSITE" id="PS50863"/>
    </source>
</evidence>
<sequence length="304" mass="35064">MSDTREKTDTEEEMAASVSEEQNPSSSSPSTNASDTKASDKRTSGEENVDSLYPFEVANQQAQMGADPAYLDDQSDSDSKDGDWPDNICLFEREVPHSNRFLIPMLWPDFVNEYNLKPQDVISFYQPLPRLNTHHFAVEFIRRHRNLPEITEFRRGNFLFQLELSPSDVEYLRLFLPTGEVMRHFPAIQIPPRTRKAEIVKFADDQNKDWYMDVMRYNSETYMIMVGWDGFVKEKDLKAMDVIWFYNPVEPSHEKHFLIVCVKTEDEANLAQSSCEKQEEEGKQGDYGGVSQRGSYKGKEIAVG</sequence>
<feature type="domain" description="TF-B3" evidence="7">
    <location>
        <begin position="159"/>
        <end position="265"/>
    </location>
</feature>
<dbReference type="PROSITE" id="PS50863">
    <property type="entry name" value="B3"/>
    <property type="match status" value="1"/>
</dbReference>
<accession>A0A7J0F8K9</accession>
<keyword evidence="9" id="KW-1185">Reference proteome</keyword>
<dbReference type="AlphaFoldDB" id="A0A7J0F8K9"/>
<organism evidence="8 9">
    <name type="scientific">Actinidia rufa</name>
    <dbReference type="NCBI Taxonomy" id="165716"/>
    <lineage>
        <taxon>Eukaryota</taxon>
        <taxon>Viridiplantae</taxon>
        <taxon>Streptophyta</taxon>
        <taxon>Embryophyta</taxon>
        <taxon>Tracheophyta</taxon>
        <taxon>Spermatophyta</taxon>
        <taxon>Magnoliopsida</taxon>
        <taxon>eudicotyledons</taxon>
        <taxon>Gunneridae</taxon>
        <taxon>Pentapetalae</taxon>
        <taxon>asterids</taxon>
        <taxon>Ericales</taxon>
        <taxon>Actinidiaceae</taxon>
        <taxon>Actinidia</taxon>
    </lineage>
</organism>
<evidence type="ECO:0000256" key="4">
    <source>
        <dbReference type="ARBA" id="ARBA00023163"/>
    </source>
</evidence>
<comment type="subcellular location">
    <subcellularLocation>
        <location evidence="1">Nucleus</location>
    </subcellularLocation>
</comment>
<evidence type="ECO:0000256" key="1">
    <source>
        <dbReference type="ARBA" id="ARBA00004123"/>
    </source>
</evidence>
<keyword evidence="4" id="KW-0804">Transcription</keyword>
<feature type="region of interest" description="Disordered" evidence="6">
    <location>
        <begin position="271"/>
        <end position="304"/>
    </location>
</feature>
<dbReference type="Gene3D" id="2.40.330.10">
    <property type="entry name" value="DNA-binding pseudobarrel domain"/>
    <property type="match status" value="1"/>
</dbReference>
<dbReference type="SUPFAM" id="SSF101936">
    <property type="entry name" value="DNA-binding pseudobarrel domain"/>
    <property type="match status" value="1"/>
</dbReference>
<dbReference type="GO" id="GO:0003677">
    <property type="term" value="F:DNA binding"/>
    <property type="evidence" value="ECO:0007669"/>
    <property type="project" value="UniProtKB-KW"/>
</dbReference>
<dbReference type="EMBL" id="BJWL01000010">
    <property type="protein sequence ID" value="GFY94943.1"/>
    <property type="molecule type" value="Genomic_DNA"/>
</dbReference>
<dbReference type="Proteomes" id="UP000585474">
    <property type="component" value="Unassembled WGS sequence"/>
</dbReference>
<dbReference type="InterPro" id="IPR003340">
    <property type="entry name" value="B3_DNA-bd"/>
</dbReference>
<feature type="compositionally biased region" description="Low complexity" evidence="6">
    <location>
        <begin position="16"/>
        <end position="34"/>
    </location>
</feature>
<reference evidence="8 9" key="1">
    <citation type="submission" date="2019-07" db="EMBL/GenBank/DDBJ databases">
        <title>De Novo Assembly of kiwifruit Actinidia rufa.</title>
        <authorList>
            <person name="Sugita-Konishi S."/>
            <person name="Sato K."/>
            <person name="Mori E."/>
            <person name="Abe Y."/>
            <person name="Kisaki G."/>
            <person name="Hamano K."/>
            <person name="Suezawa K."/>
            <person name="Otani M."/>
            <person name="Fukuda T."/>
            <person name="Manabe T."/>
            <person name="Gomi K."/>
            <person name="Tabuchi M."/>
            <person name="Akimitsu K."/>
            <person name="Kataoka I."/>
        </authorList>
    </citation>
    <scope>NUCLEOTIDE SEQUENCE [LARGE SCALE GENOMIC DNA]</scope>
    <source>
        <strain evidence="9">cv. Fuchu</strain>
    </source>
</reference>
<proteinExistence type="predicted"/>
<keyword evidence="2" id="KW-0805">Transcription regulation</keyword>
<name>A0A7J0F8K9_9ERIC</name>
<gene>
    <name evidence="8" type="ORF">Acr_10g0003280</name>
</gene>
<dbReference type="GO" id="GO:0003700">
    <property type="term" value="F:DNA-binding transcription factor activity"/>
    <property type="evidence" value="ECO:0007669"/>
    <property type="project" value="InterPro"/>
</dbReference>
<keyword evidence="5" id="KW-0539">Nucleus</keyword>
<comment type="caution">
    <text evidence="8">The sequence shown here is derived from an EMBL/GenBank/DDBJ whole genome shotgun (WGS) entry which is preliminary data.</text>
</comment>
<feature type="region of interest" description="Disordered" evidence="6">
    <location>
        <begin position="1"/>
        <end position="57"/>
    </location>
</feature>
<protein>
    <recommendedName>
        <fullName evidence="7">TF-B3 domain-containing protein</fullName>
    </recommendedName>
</protein>
<dbReference type="CDD" id="cd10017">
    <property type="entry name" value="B3_DNA"/>
    <property type="match status" value="1"/>
</dbReference>
<evidence type="ECO:0000256" key="6">
    <source>
        <dbReference type="SAM" id="MobiDB-lite"/>
    </source>
</evidence>
<dbReference type="GO" id="GO:0005634">
    <property type="term" value="C:nucleus"/>
    <property type="evidence" value="ECO:0007669"/>
    <property type="project" value="UniProtKB-SubCell"/>
</dbReference>
<dbReference type="InterPro" id="IPR015300">
    <property type="entry name" value="DNA-bd_pseudobarrel_sf"/>
</dbReference>
<dbReference type="InterPro" id="IPR044800">
    <property type="entry name" value="LEC2-like"/>
</dbReference>
<evidence type="ECO:0000313" key="8">
    <source>
        <dbReference type="EMBL" id="GFY94943.1"/>
    </source>
</evidence>
<evidence type="ECO:0000313" key="9">
    <source>
        <dbReference type="Proteomes" id="UP000585474"/>
    </source>
</evidence>